<keyword evidence="1" id="KW-0812">Transmembrane</keyword>
<protein>
    <submittedName>
        <fullName evidence="2">Uncharacterized protein</fullName>
    </submittedName>
</protein>
<dbReference type="RefSeq" id="WP_379522016.1">
    <property type="nucleotide sequence ID" value="NZ_JBHSPA010000082.1"/>
</dbReference>
<evidence type="ECO:0000256" key="1">
    <source>
        <dbReference type="SAM" id="Phobius"/>
    </source>
</evidence>
<name>A0ABW1D464_9ACTN</name>
<comment type="caution">
    <text evidence="2">The sequence shown here is derived from an EMBL/GenBank/DDBJ whole genome shotgun (WGS) entry which is preliminary data.</text>
</comment>
<gene>
    <name evidence="2" type="ORF">ACFPZ3_52730</name>
</gene>
<evidence type="ECO:0000313" key="3">
    <source>
        <dbReference type="Proteomes" id="UP001596058"/>
    </source>
</evidence>
<reference evidence="3" key="1">
    <citation type="journal article" date="2019" name="Int. J. Syst. Evol. Microbiol.">
        <title>The Global Catalogue of Microorganisms (GCM) 10K type strain sequencing project: providing services to taxonomists for standard genome sequencing and annotation.</title>
        <authorList>
            <consortium name="The Broad Institute Genomics Platform"/>
            <consortium name="The Broad Institute Genome Sequencing Center for Infectious Disease"/>
            <person name="Wu L."/>
            <person name="Ma J."/>
        </authorList>
    </citation>
    <scope>NUCLEOTIDE SEQUENCE [LARGE SCALE GENOMIC DNA]</scope>
    <source>
        <strain evidence="3">CCUG 53903</strain>
    </source>
</reference>
<dbReference type="EMBL" id="JBHSPA010000082">
    <property type="protein sequence ID" value="MFC5832576.1"/>
    <property type="molecule type" value="Genomic_DNA"/>
</dbReference>
<feature type="transmembrane region" description="Helical" evidence="1">
    <location>
        <begin position="40"/>
        <end position="60"/>
    </location>
</feature>
<dbReference type="Proteomes" id="UP001596058">
    <property type="component" value="Unassembled WGS sequence"/>
</dbReference>
<dbReference type="SUPFAM" id="SSF69304">
    <property type="entry name" value="Tricorn protease N-terminal domain"/>
    <property type="match status" value="1"/>
</dbReference>
<proteinExistence type="predicted"/>
<sequence>MRSEEDLVATMRTAAERAGPRELASGVAWRRRARRTRRRVGAALAAAAVVIVAGGTATVLRGQERQVPPAVLSPVARVWPQAVVKVPVKDADGRQTLPVNGMNATEVLLFAKGAKGKVDRLEVFDSATGRTRVLGDVPSRRPQRFELGTKYIAWFEEAGFWIMPRQGGEARRLGPLTGEVEKIGLTDDSLVWSVVDGGVYRMPLAGGAAERLPGTDGLHLMSWPWANAWAGDNMSRIVNLETGRSSDVALPENVEMMQCHAQWCTGLQAGSHLIVQRVDGAERRTLPDTLLRDGFWWLLGDRYALFRSREGSPFVVYDLPTGTMTGVGEVTPTLLTSSPTSTIFWDADAEYYQDCADRVCVTKSRGGGKEHTVVNLKAVTG</sequence>
<evidence type="ECO:0000313" key="2">
    <source>
        <dbReference type="EMBL" id="MFC5832576.1"/>
    </source>
</evidence>
<keyword evidence="1" id="KW-0472">Membrane</keyword>
<keyword evidence="1" id="KW-1133">Transmembrane helix</keyword>
<keyword evidence="3" id="KW-1185">Reference proteome</keyword>
<organism evidence="2 3">
    <name type="scientific">Nonomuraea insulae</name>
    <dbReference type="NCBI Taxonomy" id="1616787"/>
    <lineage>
        <taxon>Bacteria</taxon>
        <taxon>Bacillati</taxon>
        <taxon>Actinomycetota</taxon>
        <taxon>Actinomycetes</taxon>
        <taxon>Streptosporangiales</taxon>
        <taxon>Streptosporangiaceae</taxon>
        <taxon>Nonomuraea</taxon>
    </lineage>
</organism>
<accession>A0ABW1D464</accession>